<evidence type="ECO:0000313" key="3">
    <source>
        <dbReference type="WBParaSite" id="MhA1_Contig1535.frz3.gene2"/>
    </source>
</evidence>
<name>A0A1I8B8F2_MELHA</name>
<feature type="transmembrane region" description="Helical" evidence="1">
    <location>
        <begin position="110"/>
        <end position="128"/>
    </location>
</feature>
<accession>A0A1I8B8F2</accession>
<dbReference type="Proteomes" id="UP000095281">
    <property type="component" value="Unplaced"/>
</dbReference>
<keyword evidence="2" id="KW-1185">Reference proteome</keyword>
<keyword evidence="1" id="KW-0472">Membrane</keyword>
<proteinExistence type="predicted"/>
<keyword evidence="1" id="KW-0812">Transmembrane</keyword>
<evidence type="ECO:0000313" key="2">
    <source>
        <dbReference type="Proteomes" id="UP000095281"/>
    </source>
</evidence>
<organism evidence="2 3">
    <name type="scientific">Meloidogyne hapla</name>
    <name type="common">Root-knot nematode worm</name>
    <dbReference type="NCBI Taxonomy" id="6305"/>
    <lineage>
        <taxon>Eukaryota</taxon>
        <taxon>Metazoa</taxon>
        <taxon>Ecdysozoa</taxon>
        <taxon>Nematoda</taxon>
        <taxon>Chromadorea</taxon>
        <taxon>Rhabditida</taxon>
        <taxon>Tylenchina</taxon>
        <taxon>Tylenchomorpha</taxon>
        <taxon>Tylenchoidea</taxon>
        <taxon>Meloidogynidae</taxon>
        <taxon>Meloidogyninae</taxon>
        <taxon>Meloidogyne</taxon>
    </lineage>
</organism>
<dbReference type="WBParaSite" id="MhA1_Contig1535.frz3.gene2">
    <property type="protein sequence ID" value="MhA1_Contig1535.frz3.gene2"/>
    <property type="gene ID" value="MhA1_Contig1535.frz3.gene2"/>
</dbReference>
<dbReference type="AlphaFoldDB" id="A0A1I8B8F2"/>
<keyword evidence="1" id="KW-1133">Transmembrane helix</keyword>
<protein>
    <submittedName>
        <fullName evidence="3">Uncharacterized protein</fullName>
    </submittedName>
</protein>
<sequence>MNLINIKFGFCQKFPKLIIYSKYSNNHFTRGRTFRYLKLDEVGDDAIEGMALLEERRKSKRIREAEERAKRRAKGIMFDEENIGNDGKVKFLYSGEYKELYEVDKDIWKLMKFILVAMALGVIGFIYVKADLTKRRRRLMIERKKKLAEIHKLKESQKSSKQIATI</sequence>
<evidence type="ECO:0000256" key="1">
    <source>
        <dbReference type="SAM" id="Phobius"/>
    </source>
</evidence>
<reference evidence="3" key="1">
    <citation type="submission" date="2016-11" db="UniProtKB">
        <authorList>
            <consortium name="WormBaseParasite"/>
        </authorList>
    </citation>
    <scope>IDENTIFICATION</scope>
</reference>